<dbReference type="GO" id="GO:0016020">
    <property type="term" value="C:membrane"/>
    <property type="evidence" value="ECO:0007669"/>
    <property type="project" value="UniProtKB-SubCell"/>
</dbReference>
<feature type="domain" description="Cytochrome C biogenesis protein transmembrane" evidence="8">
    <location>
        <begin position="8"/>
        <end position="207"/>
    </location>
</feature>
<keyword evidence="10" id="KW-1185">Reference proteome</keyword>
<dbReference type="PANTHER" id="PTHR31272:SF4">
    <property type="entry name" value="CYTOCHROME C-TYPE BIOGENESIS PROTEIN HI_1454-RELATED"/>
    <property type="match status" value="1"/>
</dbReference>
<protein>
    <submittedName>
        <fullName evidence="9">Cytochrome c biogenesis protein CcdA</fullName>
    </submittedName>
</protein>
<dbReference type="EMBL" id="CP102480">
    <property type="protein sequence ID" value="UUX51547.1"/>
    <property type="molecule type" value="Genomic_DNA"/>
</dbReference>
<keyword evidence="4" id="KW-0201">Cytochrome c-type biogenesis</keyword>
<dbReference type="InterPro" id="IPR003834">
    <property type="entry name" value="Cyt_c_assmbl_TM_dom"/>
</dbReference>
<feature type="transmembrane region" description="Helical" evidence="7">
    <location>
        <begin position="12"/>
        <end position="34"/>
    </location>
</feature>
<feature type="transmembrane region" description="Helical" evidence="7">
    <location>
        <begin position="210"/>
        <end position="234"/>
    </location>
</feature>
<sequence length="244" mass="25567">MGFDIGVGGAFAAGLASFLTPCILPIVPFYLCYMAGVSMNEISEVDGDAAARRKVVLSAILFSAGVITVFVGLGASASVFGQQLREYFDILRYAAAVVIGLMGLHFLGVLKIPLLYRQARMDVAAPAGLIGPYLVGLAFAFGWTPCVGPVLAMILFSASATETVGDGVILLLGYGVGMTLPFIVAAAFFGPFMNWMKSVRRYLGAVEKGIGATLLLFAILIGTNTVGVIAQWMLDTFPAFGTIG</sequence>
<dbReference type="KEGG" id="naci:NUH88_07570"/>
<evidence type="ECO:0000313" key="10">
    <source>
        <dbReference type="Proteomes" id="UP001060336"/>
    </source>
</evidence>
<organism evidence="9 10">
    <name type="scientific">Nisaea acidiphila</name>
    <dbReference type="NCBI Taxonomy" id="1862145"/>
    <lineage>
        <taxon>Bacteria</taxon>
        <taxon>Pseudomonadati</taxon>
        <taxon>Pseudomonadota</taxon>
        <taxon>Alphaproteobacteria</taxon>
        <taxon>Rhodospirillales</taxon>
        <taxon>Thalassobaculaceae</taxon>
        <taxon>Nisaea</taxon>
    </lineage>
</organism>
<keyword evidence="3 7" id="KW-0812">Transmembrane</keyword>
<keyword evidence="6 7" id="KW-0472">Membrane</keyword>
<keyword evidence="5 7" id="KW-1133">Transmembrane helix</keyword>
<comment type="subcellular location">
    <subcellularLocation>
        <location evidence="1">Membrane</location>
        <topology evidence="1">Multi-pass membrane protein</topology>
    </subcellularLocation>
</comment>
<evidence type="ECO:0000259" key="8">
    <source>
        <dbReference type="Pfam" id="PF02683"/>
    </source>
</evidence>
<reference evidence="9" key="1">
    <citation type="submission" date="2022-08" db="EMBL/GenBank/DDBJ databases">
        <title>Nisaea acidiphila sp. nov., isolated from a marine algal debris and emended description of the genus Nisaea Urios et al. 2008.</title>
        <authorList>
            <person name="Kwon K."/>
        </authorList>
    </citation>
    <scope>NUCLEOTIDE SEQUENCE</scope>
    <source>
        <strain evidence="9">MEBiC11861</strain>
    </source>
</reference>
<name>A0A9J7AUW9_9PROT</name>
<evidence type="ECO:0000256" key="7">
    <source>
        <dbReference type="SAM" id="Phobius"/>
    </source>
</evidence>
<feature type="transmembrane region" description="Helical" evidence="7">
    <location>
        <begin position="90"/>
        <end position="112"/>
    </location>
</feature>
<feature type="transmembrane region" description="Helical" evidence="7">
    <location>
        <begin position="168"/>
        <end position="189"/>
    </location>
</feature>
<dbReference type="Proteomes" id="UP001060336">
    <property type="component" value="Chromosome"/>
</dbReference>
<evidence type="ECO:0000313" key="9">
    <source>
        <dbReference type="EMBL" id="UUX51547.1"/>
    </source>
</evidence>
<evidence type="ECO:0000256" key="1">
    <source>
        <dbReference type="ARBA" id="ARBA00004141"/>
    </source>
</evidence>
<accession>A0A9J7AUW9</accession>
<dbReference type="AlphaFoldDB" id="A0A9J7AUW9"/>
<feature type="transmembrane region" description="Helical" evidence="7">
    <location>
        <begin position="133"/>
        <end position="156"/>
    </location>
</feature>
<evidence type="ECO:0000256" key="6">
    <source>
        <dbReference type="ARBA" id="ARBA00023136"/>
    </source>
</evidence>
<dbReference type="GO" id="GO:0017004">
    <property type="term" value="P:cytochrome complex assembly"/>
    <property type="evidence" value="ECO:0007669"/>
    <property type="project" value="UniProtKB-KW"/>
</dbReference>
<dbReference type="RefSeq" id="WP_257771103.1">
    <property type="nucleotide sequence ID" value="NZ_CP102480.1"/>
</dbReference>
<evidence type="ECO:0000256" key="5">
    <source>
        <dbReference type="ARBA" id="ARBA00022989"/>
    </source>
</evidence>
<gene>
    <name evidence="9" type="ORF">NUH88_07570</name>
</gene>
<comment type="similarity">
    <text evidence="2">Belongs to the DsbD family.</text>
</comment>
<dbReference type="PANTHER" id="PTHR31272">
    <property type="entry name" value="CYTOCHROME C-TYPE BIOGENESIS PROTEIN HI_1454-RELATED"/>
    <property type="match status" value="1"/>
</dbReference>
<evidence type="ECO:0000256" key="4">
    <source>
        <dbReference type="ARBA" id="ARBA00022748"/>
    </source>
</evidence>
<proteinExistence type="inferred from homology"/>
<evidence type="ECO:0000256" key="2">
    <source>
        <dbReference type="ARBA" id="ARBA00006143"/>
    </source>
</evidence>
<feature type="transmembrane region" description="Helical" evidence="7">
    <location>
        <begin position="55"/>
        <end position="78"/>
    </location>
</feature>
<dbReference type="Pfam" id="PF02683">
    <property type="entry name" value="DsbD_TM"/>
    <property type="match status" value="1"/>
</dbReference>
<dbReference type="InterPro" id="IPR051790">
    <property type="entry name" value="Cytochrome_c-biogenesis_DsbD"/>
</dbReference>
<evidence type="ECO:0000256" key="3">
    <source>
        <dbReference type="ARBA" id="ARBA00022692"/>
    </source>
</evidence>